<dbReference type="PANTHER" id="PTHR14239:SF8">
    <property type="entry name" value="METALLOREDUCTASE STEAP3"/>
    <property type="match status" value="1"/>
</dbReference>
<comment type="caution">
    <text evidence="2">The sequence shown here is derived from an EMBL/GenBank/DDBJ whole genome shotgun (WGS) entry which is preliminary data.</text>
</comment>
<accession>A0ABQ9VI61</accession>
<sequence>MASSRFVSSLGFVALVLSTLHTLTYGWTRAFEESRYKFYLPPTFTLTLLVPCVVILAKALFLLPCISRRLSRIRRGWERDGAIKFMLPTDNALAEKTSHV</sequence>
<reference evidence="2 3" key="1">
    <citation type="submission" date="2023-05" db="EMBL/GenBank/DDBJ databases">
        <title>B98-5 Cell Line De Novo Hybrid Assembly: An Optical Mapping Approach.</title>
        <authorList>
            <person name="Kananen K."/>
            <person name="Auerbach J.A."/>
            <person name="Kautto E."/>
            <person name="Blachly J.S."/>
        </authorList>
    </citation>
    <scope>NUCLEOTIDE SEQUENCE [LARGE SCALE GENOMIC DNA]</scope>
    <source>
        <strain evidence="2">B95-8</strain>
        <tissue evidence="2">Cell line</tissue>
    </source>
</reference>
<keyword evidence="1" id="KW-1133">Transmembrane helix</keyword>
<dbReference type="InterPro" id="IPR051267">
    <property type="entry name" value="STEAP_metalloreductase"/>
</dbReference>
<dbReference type="EMBL" id="JASSZA010000006">
    <property type="protein sequence ID" value="KAK2109064.1"/>
    <property type="molecule type" value="Genomic_DNA"/>
</dbReference>
<keyword evidence="1" id="KW-0812">Transmembrane</keyword>
<keyword evidence="1" id="KW-0472">Membrane</keyword>
<dbReference type="Proteomes" id="UP001266305">
    <property type="component" value="Unassembled WGS sequence"/>
</dbReference>
<protein>
    <submittedName>
        <fullName evidence="2">Metalloreductase steap3</fullName>
    </submittedName>
</protein>
<feature type="transmembrane region" description="Helical" evidence="1">
    <location>
        <begin position="46"/>
        <end position="66"/>
    </location>
</feature>
<evidence type="ECO:0000313" key="2">
    <source>
        <dbReference type="EMBL" id="KAK2109064.1"/>
    </source>
</evidence>
<proteinExistence type="predicted"/>
<dbReference type="PANTHER" id="PTHR14239">
    <property type="entry name" value="DUDULIN-RELATED"/>
    <property type="match status" value="1"/>
</dbReference>
<name>A0ABQ9VI61_SAGOE</name>
<evidence type="ECO:0000313" key="3">
    <source>
        <dbReference type="Proteomes" id="UP001266305"/>
    </source>
</evidence>
<keyword evidence="3" id="KW-1185">Reference proteome</keyword>
<evidence type="ECO:0000256" key="1">
    <source>
        <dbReference type="SAM" id="Phobius"/>
    </source>
</evidence>
<gene>
    <name evidence="2" type="primary">STEAP3_2</name>
    <name evidence="2" type="ORF">P7K49_014229</name>
</gene>
<organism evidence="2 3">
    <name type="scientific">Saguinus oedipus</name>
    <name type="common">Cotton-top tamarin</name>
    <name type="synonym">Oedipomidas oedipus</name>
    <dbReference type="NCBI Taxonomy" id="9490"/>
    <lineage>
        <taxon>Eukaryota</taxon>
        <taxon>Metazoa</taxon>
        <taxon>Chordata</taxon>
        <taxon>Craniata</taxon>
        <taxon>Vertebrata</taxon>
        <taxon>Euteleostomi</taxon>
        <taxon>Mammalia</taxon>
        <taxon>Eutheria</taxon>
        <taxon>Euarchontoglires</taxon>
        <taxon>Primates</taxon>
        <taxon>Haplorrhini</taxon>
        <taxon>Platyrrhini</taxon>
        <taxon>Cebidae</taxon>
        <taxon>Callitrichinae</taxon>
        <taxon>Saguinus</taxon>
    </lineage>
</organism>